<name>A0ACC3DW35_9PEZI</name>
<evidence type="ECO:0000313" key="1">
    <source>
        <dbReference type="EMBL" id="KAK3080997.1"/>
    </source>
</evidence>
<gene>
    <name evidence="1" type="ORF">LTS18_011182</name>
</gene>
<accession>A0ACC3DW35</accession>
<protein>
    <submittedName>
        <fullName evidence="1">Uncharacterized protein</fullName>
    </submittedName>
</protein>
<evidence type="ECO:0000313" key="2">
    <source>
        <dbReference type="Proteomes" id="UP001186974"/>
    </source>
</evidence>
<proteinExistence type="predicted"/>
<reference evidence="1" key="1">
    <citation type="submission" date="2024-09" db="EMBL/GenBank/DDBJ databases">
        <title>Black Yeasts Isolated from many extreme environments.</title>
        <authorList>
            <person name="Coleine C."/>
            <person name="Stajich J.E."/>
            <person name="Selbmann L."/>
        </authorList>
    </citation>
    <scope>NUCLEOTIDE SEQUENCE</scope>
    <source>
        <strain evidence="1">CCFEE 5737</strain>
    </source>
</reference>
<organism evidence="1 2">
    <name type="scientific">Coniosporium uncinatum</name>
    <dbReference type="NCBI Taxonomy" id="93489"/>
    <lineage>
        <taxon>Eukaryota</taxon>
        <taxon>Fungi</taxon>
        <taxon>Dikarya</taxon>
        <taxon>Ascomycota</taxon>
        <taxon>Pezizomycotina</taxon>
        <taxon>Dothideomycetes</taxon>
        <taxon>Dothideomycetes incertae sedis</taxon>
        <taxon>Coniosporium</taxon>
    </lineage>
</organism>
<keyword evidence="2" id="KW-1185">Reference proteome</keyword>
<dbReference type="Proteomes" id="UP001186974">
    <property type="component" value="Unassembled WGS sequence"/>
</dbReference>
<sequence length="801" mass="88508">MNLTIAPASSCSPGSTANPTKELPSSCVEPSSSYSSSLYAVYQPESDMDDLEFLHHVEALEDVASLTITTPDGRQATIKPIDLSLLQDRCIILHVCFHDSASGRKQFSVEALSTSAWICFLRYLYTGNYKRGSPALPASFGHEAAYENYPLALNAEIRRLANDFDVTGLADAAYCDIFYTFEISCSMPTPPLGLCDFIRYVYEGTSDRKTLIDTVLDYGVGNFTNHKLGERTDFLQVLFQLPAFQRDLCRKNYERGFDSDGAASIIQLPSSGLTSLSSRRREEQKALGDFLFDIFGTDPVEANNPLYKKPIKFTRPDHAFTLVRRPKRAFHGDLYASETEISSADDADFSLVHRPKARRVSNTQGNSETEVSLTESSSDVESEAEMNASTSTIKPPTAAASESQTTKFQREPLSRPPFKLIGQSYGKMPVLTNSGTGRTSRSTYHDQVALPSSNGPRAAPANRYDPGQWNDQLAGNDLSERLLEYKRALARPHMAPTLASSVDRQFSSARRFPPAQSLPPTTPLPSLPSHYEPPLSTLPPAVKPPGSATQLDNASATSPVHDWSGSNRPRPLFPTKIHDPSLSPRGSTPNPPTPFSPERLWQISERIRQDRAAGATPFQVSPQPINDDYHARLERIAEQNRKRISEARAQFAQCPPISTRPDRSKIPMFSKTEPLDDVLTGWKPTNPRDARSITRLSISRDVTPPSFRRGDSQEDIKDGKIDETEGQEGPIEAVRPYSRSTGLVRLDMSEGCRSEKPEDSKEGESVGESRRFTVLEADATQEDAVKTPANDENDDVDDDSD</sequence>
<comment type="caution">
    <text evidence="1">The sequence shown here is derived from an EMBL/GenBank/DDBJ whole genome shotgun (WGS) entry which is preliminary data.</text>
</comment>
<dbReference type="EMBL" id="JAWDJW010000320">
    <property type="protein sequence ID" value="KAK3080997.1"/>
    <property type="molecule type" value="Genomic_DNA"/>
</dbReference>